<reference evidence="1" key="1">
    <citation type="journal article" date="2016" name="Gigascience">
        <title>De novo construction of an expanded transcriptome assembly for the western tarnished plant bug, Lygus hesperus.</title>
        <authorList>
            <person name="Tassone E.E."/>
            <person name="Geib S.M."/>
            <person name="Hall B."/>
            <person name="Fabrick J.A."/>
            <person name="Brent C.S."/>
            <person name="Hull J.J."/>
        </authorList>
    </citation>
    <scope>NUCLEOTIDE SEQUENCE</scope>
</reference>
<dbReference type="AlphaFoldDB" id="A0A146M6V8"/>
<organism evidence="1">
    <name type="scientific">Lygus hesperus</name>
    <name type="common">Western plant bug</name>
    <dbReference type="NCBI Taxonomy" id="30085"/>
    <lineage>
        <taxon>Eukaryota</taxon>
        <taxon>Metazoa</taxon>
        <taxon>Ecdysozoa</taxon>
        <taxon>Arthropoda</taxon>
        <taxon>Hexapoda</taxon>
        <taxon>Insecta</taxon>
        <taxon>Pterygota</taxon>
        <taxon>Neoptera</taxon>
        <taxon>Paraneoptera</taxon>
        <taxon>Hemiptera</taxon>
        <taxon>Heteroptera</taxon>
        <taxon>Panheteroptera</taxon>
        <taxon>Cimicomorpha</taxon>
        <taxon>Miridae</taxon>
        <taxon>Mirini</taxon>
        <taxon>Lygus</taxon>
    </lineage>
</organism>
<name>A0A146M6V8_LYGHE</name>
<evidence type="ECO:0000313" key="1">
    <source>
        <dbReference type="EMBL" id="JAQ14486.1"/>
    </source>
</evidence>
<sequence length="100" mass="11444">MRLSTCDTNVKQLHCQSKPSRKKVKVKLCHVPRETSTLIEVALPKAKSTDFIEHDLNRNGALDTKPITKRHRTTQFFTPGQDYELMSKKNVTTSFNVTNN</sequence>
<proteinExistence type="predicted"/>
<accession>A0A146M6V8</accession>
<protein>
    <submittedName>
        <fullName evidence="1">Uncharacterized protein</fullName>
    </submittedName>
</protein>
<dbReference type="EMBL" id="GDHC01004143">
    <property type="protein sequence ID" value="JAQ14486.1"/>
    <property type="molecule type" value="Transcribed_RNA"/>
</dbReference>
<gene>
    <name evidence="1" type="ORF">g.99022</name>
</gene>